<evidence type="ECO:0000313" key="1">
    <source>
        <dbReference type="Proteomes" id="UP000887578"/>
    </source>
</evidence>
<dbReference type="InterPro" id="IPR029063">
    <property type="entry name" value="SAM-dependent_MTases_sf"/>
</dbReference>
<dbReference type="AlphaFoldDB" id="A0A914QKP8"/>
<accession>A0A914QKP8</accession>
<reference evidence="2" key="1">
    <citation type="submission" date="2022-11" db="UniProtKB">
        <authorList>
            <consortium name="WormBaseParasite"/>
        </authorList>
    </citation>
    <scope>IDENTIFICATION</scope>
</reference>
<organism evidence="1 2">
    <name type="scientific">Panagrolaimus davidi</name>
    <dbReference type="NCBI Taxonomy" id="227884"/>
    <lineage>
        <taxon>Eukaryota</taxon>
        <taxon>Metazoa</taxon>
        <taxon>Ecdysozoa</taxon>
        <taxon>Nematoda</taxon>
        <taxon>Chromadorea</taxon>
        <taxon>Rhabditida</taxon>
        <taxon>Tylenchina</taxon>
        <taxon>Panagrolaimomorpha</taxon>
        <taxon>Panagrolaimoidea</taxon>
        <taxon>Panagrolaimidae</taxon>
        <taxon>Panagrolaimus</taxon>
    </lineage>
</organism>
<protein>
    <submittedName>
        <fullName evidence="2">Uncharacterized protein</fullName>
    </submittedName>
</protein>
<evidence type="ECO:0000313" key="2">
    <source>
        <dbReference type="WBParaSite" id="PDA_v2.g378.t1"/>
    </source>
</evidence>
<dbReference type="Proteomes" id="UP000887578">
    <property type="component" value="Unplaced"/>
</dbReference>
<sequence>MLPNDLNLPVNQRSNSIPISIPEETCPKWFKSVFGTKIWKLLPSKQSIPPAIPAYLQQISIENVQQVFVSGIHRWSPALSRRLVNVKVEQQLAQEITQKIMEEAYAEAMSTLRAVSYYRYYHVFRKGELYDLFMGISDMVIEEYSYDSGNWFIIARKRNAKTAEAIKKIGI</sequence>
<name>A0A914QKP8_9BILA</name>
<proteinExistence type="predicted"/>
<dbReference type="WBParaSite" id="PDA_v2.g378.t1">
    <property type="protein sequence ID" value="PDA_v2.g378.t1"/>
    <property type="gene ID" value="PDA_v2.g378"/>
</dbReference>
<dbReference type="Gene3D" id="3.40.50.150">
    <property type="entry name" value="Vaccinia Virus protein VP39"/>
    <property type="match status" value="1"/>
</dbReference>
<keyword evidence="1" id="KW-1185">Reference proteome</keyword>